<evidence type="ECO:0000256" key="11">
    <source>
        <dbReference type="ARBA" id="ARBA00022833"/>
    </source>
</evidence>
<keyword evidence="13" id="KW-1133">Transmembrane helix</keyword>
<dbReference type="Gene3D" id="6.10.140.2220">
    <property type="match status" value="1"/>
</dbReference>
<dbReference type="GO" id="GO:0008270">
    <property type="term" value="F:zinc ion binding"/>
    <property type="evidence" value="ECO:0007669"/>
    <property type="project" value="UniProtKB-KW"/>
</dbReference>
<comment type="pathway">
    <text evidence="15">Cofactor biosynthesis; tocopherol biosynthesis.</text>
</comment>
<dbReference type="EMBL" id="JAWWNJ010000183">
    <property type="protein sequence ID" value="KAK6974598.1"/>
    <property type="molecule type" value="Genomic_DNA"/>
</dbReference>
<comment type="subcellular location">
    <subcellularLocation>
        <location evidence="1">Membrane</location>
        <topology evidence="1">Multi-pass membrane protein</topology>
    </subcellularLocation>
    <subcellularLocation>
        <location evidence="2">Plastid</location>
        <location evidence="2">Chloroplast</location>
    </subcellularLocation>
</comment>
<evidence type="ECO:0000256" key="16">
    <source>
        <dbReference type="ARBA" id="ARBA00039024"/>
    </source>
</evidence>
<dbReference type="PANTHER" id="PTHR32523">
    <property type="entry name" value="PHYTOL KINASE 1, CHLOROPLASTIC"/>
    <property type="match status" value="1"/>
</dbReference>
<evidence type="ECO:0000256" key="13">
    <source>
        <dbReference type="ARBA" id="ARBA00022989"/>
    </source>
</evidence>
<evidence type="ECO:0000259" key="20">
    <source>
        <dbReference type="PROSITE" id="PS50865"/>
    </source>
</evidence>
<keyword evidence="6" id="KW-0808">Transferase</keyword>
<keyword evidence="12" id="KW-0809">Transit peptide</keyword>
<evidence type="ECO:0000256" key="8">
    <source>
        <dbReference type="ARBA" id="ARBA00022723"/>
    </source>
</evidence>
<dbReference type="SUPFAM" id="SSF144232">
    <property type="entry name" value="HIT/MYND zinc finger-like"/>
    <property type="match status" value="1"/>
</dbReference>
<keyword evidence="8" id="KW-0479">Metal-binding</keyword>
<evidence type="ECO:0000256" key="18">
    <source>
        <dbReference type="PROSITE-ProRule" id="PRU00134"/>
    </source>
</evidence>
<name>A0AAV9ZA52_9AGAR</name>
<keyword evidence="11" id="KW-0862">Zinc</keyword>
<evidence type="ECO:0000256" key="9">
    <source>
        <dbReference type="ARBA" id="ARBA00022771"/>
    </source>
</evidence>
<proteinExistence type="inferred from homology"/>
<feature type="region of interest" description="Disordered" evidence="19">
    <location>
        <begin position="574"/>
        <end position="603"/>
    </location>
</feature>
<dbReference type="InterPro" id="IPR002893">
    <property type="entry name" value="Znf_MYND"/>
</dbReference>
<evidence type="ECO:0000256" key="3">
    <source>
        <dbReference type="ARBA" id="ARBA00010794"/>
    </source>
</evidence>
<comment type="caution">
    <text evidence="21">The sequence shown here is derived from an EMBL/GenBank/DDBJ whole genome shotgun (WGS) entry which is preliminary data.</text>
</comment>
<keyword evidence="5" id="KW-0934">Plastid</keyword>
<dbReference type="EC" id="2.7.1.182" evidence="16"/>
<keyword evidence="22" id="KW-1185">Reference proteome</keyword>
<keyword evidence="7" id="KW-0812">Transmembrane</keyword>
<keyword evidence="9 18" id="KW-0863">Zinc-finger</keyword>
<accession>A0AAV9ZA52</accession>
<evidence type="ECO:0000256" key="1">
    <source>
        <dbReference type="ARBA" id="ARBA00004141"/>
    </source>
</evidence>
<dbReference type="PROSITE" id="PS50865">
    <property type="entry name" value="ZF_MYND_2"/>
    <property type="match status" value="1"/>
</dbReference>
<evidence type="ECO:0000256" key="5">
    <source>
        <dbReference type="ARBA" id="ARBA00022640"/>
    </source>
</evidence>
<evidence type="ECO:0000256" key="14">
    <source>
        <dbReference type="ARBA" id="ARBA00023136"/>
    </source>
</evidence>
<dbReference type="InterPro" id="IPR039606">
    <property type="entry name" value="Phytol/farnesol_kinase"/>
</dbReference>
<sequence length="701" mass="78258">MHSSLKLSNLSKFPPPFKKLAQESVSGSAEATMSLLVTEELPPRCIPCLLPVIYSALDPAKIVAHLGLINSSTSEEDFLPDGVIWFQAVEKVICLRSLWDVKKQSGIPSAAFMDLWPRVWAWIDFLDEFRDWVPIFQMIPMQTRYAVFVASFQMFRGNEDVNNLMDKTPHLGAIVGRAWDLLLNGDVITDTAHDPEVEQDRLIGLSAVSHFLSLWSRSQSWGCPSFEELVTGVGGTRSHLASLVVAHIHFAFPAASTPAIDATVLHLVAIMYFVGGAGDASGAASRRHDSVFRDALLDKGVIAALTTAIQALNGSTVQIADIVMQGLLGGLVSLMNNFPRHKWVVQALDAGLLNVILCCGSAKHLKEMSALLDDLLNDILPSATVYYSVLSAFRRALVEIRHIDAGATFGDEEYLELWEELIELVRPRLALLDEYDSGQLAASIHRACDNLECCNVVPKRELKCCNSCLGAVYCSRACQKTDWKAGHRQGCPILYAKRRGRPYLFTTTKDRSFFRALVHDEYTRRREEVALELILFMHDDPKLEPYVCFVYINGTCELDIGAMEDLLLSDGDKCDNDNDQEEYQKSEAVDSESDSGHSDDSELRYEREPYVDFSYDVSRTKGSGGKLCLHFMDVLDRPGDEEQAQTWAFPIRYASGNESVMRGLREIAEELPKGANVRIRDLKPYLGRVRELLIKEEEGVH</sequence>
<dbReference type="Pfam" id="PF01753">
    <property type="entry name" value="zf-MYND"/>
    <property type="match status" value="1"/>
</dbReference>
<organism evidence="21 22">
    <name type="scientific">Favolaschia claudopus</name>
    <dbReference type="NCBI Taxonomy" id="2862362"/>
    <lineage>
        <taxon>Eukaryota</taxon>
        <taxon>Fungi</taxon>
        <taxon>Dikarya</taxon>
        <taxon>Basidiomycota</taxon>
        <taxon>Agaricomycotina</taxon>
        <taxon>Agaricomycetes</taxon>
        <taxon>Agaricomycetidae</taxon>
        <taxon>Agaricales</taxon>
        <taxon>Marasmiineae</taxon>
        <taxon>Mycenaceae</taxon>
        <taxon>Favolaschia</taxon>
    </lineage>
</organism>
<keyword evidence="4" id="KW-0150">Chloroplast</keyword>
<evidence type="ECO:0000256" key="17">
    <source>
        <dbReference type="ARBA" id="ARBA00048889"/>
    </source>
</evidence>
<protein>
    <recommendedName>
        <fullName evidence="16">phytol kinase</fullName>
        <ecNumber evidence="16">2.7.1.182</ecNumber>
    </recommendedName>
</protein>
<evidence type="ECO:0000256" key="15">
    <source>
        <dbReference type="ARBA" id="ARBA00024015"/>
    </source>
</evidence>
<gene>
    <name evidence="21" type="ORF">R3P38DRAFT_2668341</name>
</gene>
<evidence type="ECO:0000313" key="21">
    <source>
        <dbReference type="EMBL" id="KAK6974598.1"/>
    </source>
</evidence>
<evidence type="ECO:0000256" key="6">
    <source>
        <dbReference type="ARBA" id="ARBA00022679"/>
    </source>
</evidence>
<comment type="catalytic activity">
    <reaction evidence="17">
        <text>phytol + CTP = phytyl phosphate + CDP + H(+)</text>
        <dbReference type="Rhea" id="RHEA:38055"/>
        <dbReference type="ChEBI" id="CHEBI:15378"/>
        <dbReference type="ChEBI" id="CHEBI:17327"/>
        <dbReference type="ChEBI" id="CHEBI:37563"/>
        <dbReference type="ChEBI" id="CHEBI:58069"/>
        <dbReference type="ChEBI" id="CHEBI:75483"/>
        <dbReference type="EC" id="2.7.1.182"/>
    </reaction>
</comment>
<reference evidence="21 22" key="1">
    <citation type="journal article" date="2024" name="J Genomics">
        <title>Draft genome sequencing and assembly of Favolaschia claudopus CIRM-BRFM 2984 isolated from oak limbs.</title>
        <authorList>
            <person name="Navarro D."/>
            <person name="Drula E."/>
            <person name="Chaduli D."/>
            <person name="Cazenave R."/>
            <person name="Ahrendt S."/>
            <person name="Wang J."/>
            <person name="Lipzen A."/>
            <person name="Daum C."/>
            <person name="Barry K."/>
            <person name="Grigoriev I.V."/>
            <person name="Favel A."/>
            <person name="Rosso M.N."/>
            <person name="Martin F."/>
        </authorList>
    </citation>
    <scope>NUCLEOTIDE SEQUENCE [LARGE SCALE GENOMIC DNA]</scope>
    <source>
        <strain evidence="21 22">CIRM-BRFM 2984</strain>
    </source>
</reference>
<evidence type="ECO:0000256" key="19">
    <source>
        <dbReference type="SAM" id="MobiDB-lite"/>
    </source>
</evidence>
<evidence type="ECO:0000256" key="4">
    <source>
        <dbReference type="ARBA" id="ARBA00022528"/>
    </source>
</evidence>
<keyword evidence="14" id="KW-0472">Membrane</keyword>
<comment type="similarity">
    <text evidence="3">Belongs to the polyprenol kinase family.</text>
</comment>
<dbReference type="AlphaFoldDB" id="A0AAV9ZA52"/>
<dbReference type="GO" id="GO:0010276">
    <property type="term" value="F:phytol kinase activity"/>
    <property type="evidence" value="ECO:0007669"/>
    <property type="project" value="UniProtKB-EC"/>
</dbReference>
<evidence type="ECO:0000256" key="2">
    <source>
        <dbReference type="ARBA" id="ARBA00004229"/>
    </source>
</evidence>
<dbReference type="GO" id="GO:0016020">
    <property type="term" value="C:membrane"/>
    <property type="evidence" value="ECO:0007669"/>
    <property type="project" value="UniProtKB-SubCell"/>
</dbReference>
<dbReference type="PANTHER" id="PTHR32523:SF8">
    <property type="entry name" value="DOLICHOL KINASE"/>
    <property type="match status" value="1"/>
</dbReference>
<dbReference type="Proteomes" id="UP001362999">
    <property type="component" value="Unassembled WGS sequence"/>
</dbReference>
<keyword evidence="10" id="KW-0418">Kinase</keyword>
<evidence type="ECO:0000256" key="10">
    <source>
        <dbReference type="ARBA" id="ARBA00022777"/>
    </source>
</evidence>
<evidence type="ECO:0000256" key="12">
    <source>
        <dbReference type="ARBA" id="ARBA00022946"/>
    </source>
</evidence>
<evidence type="ECO:0000313" key="22">
    <source>
        <dbReference type="Proteomes" id="UP001362999"/>
    </source>
</evidence>
<evidence type="ECO:0000256" key="7">
    <source>
        <dbReference type="ARBA" id="ARBA00022692"/>
    </source>
</evidence>
<feature type="domain" description="MYND-type" evidence="20">
    <location>
        <begin position="450"/>
        <end position="491"/>
    </location>
</feature>